<reference evidence="6" key="1">
    <citation type="journal article" date="2019" name="Int. J. Syst. Evol. Microbiol.">
        <title>The Global Catalogue of Microorganisms (GCM) 10K type strain sequencing project: providing services to taxonomists for standard genome sequencing and annotation.</title>
        <authorList>
            <consortium name="The Broad Institute Genomics Platform"/>
            <consortium name="The Broad Institute Genome Sequencing Center for Infectious Disease"/>
            <person name="Wu L."/>
            <person name="Ma J."/>
        </authorList>
    </citation>
    <scope>NUCLEOTIDE SEQUENCE [LARGE SCALE GENOMIC DNA]</scope>
    <source>
        <strain evidence="6">KCTC 22245</strain>
    </source>
</reference>
<dbReference type="Gene3D" id="3.40.800.10">
    <property type="entry name" value="Ureohydrolase domain"/>
    <property type="match status" value="1"/>
</dbReference>
<accession>A0ABV7M8W6</accession>
<dbReference type="CDD" id="cd09990">
    <property type="entry name" value="Agmatinase-like"/>
    <property type="match status" value="1"/>
</dbReference>
<evidence type="ECO:0000256" key="2">
    <source>
        <dbReference type="ARBA" id="ARBA00022801"/>
    </source>
</evidence>
<evidence type="ECO:0000256" key="1">
    <source>
        <dbReference type="ARBA" id="ARBA00022723"/>
    </source>
</evidence>
<dbReference type="EMBL" id="JBHRVA010000002">
    <property type="protein sequence ID" value="MFC3301858.1"/>
    <property type="molecule type" value="Genomic_DNA"/>
</dbReference>
<keyword evidence="2" id="KW-0378">Hydrolase</keyword>
<dbReference type="PROSITE" id="PS51409">
    <property type="entry name" value="ARGINASE_2"/>
    <property type="match status" value="1"/>
</dbReference>
<evidence type="ECO:0000313" key="5">
    <source>
        <dbReference type="EMBL" id="MFC3301858.1"/>
    </source>
</evidence>
<dbReference type="PANTHER" id="PTHR11358:SF26">
    <property type="entry name" value="GUANIDINO ACID HYDROLASE, MITOCHONDRIAL"/>
    <property type="match status" value="1"/>
</dbReference>
<dbReference type="Proteomes" id="UP001595607">
    <property type="component" value="Unassembled WGS sequence"/>
</dbReference>
<comment type="caution">
    <text evidence="5">The sequence shown here is derived from an EMBL/GenBank/DDBJ whole genome shotgun (WGS) entry which is preliminary data.</text>
</comment>
<evidence type="ECO:0000313" key="6">
    <source>
        <dbReference type="Proteomes" id="UP001595607"/>
    </source>
</evidence>
<evidence type="ECO:0000256" key="4">
    <source>
        <dbReference type="SAM" id="MobiDB-lite"/>
    </source>
</evidence>
<organism evidence="5 6">
    <name type="scientific">Parvularcula lutaonensis</name>
    <dbReference type="NCBI Taxonomy" id="491923"/>
    <lineage>
        <taxon>Bacteria</taxon>
        <taxon>Pseudomonadati</taxon>
        <taxon>Pseudomonadota</taxon>
        <taxon>Alphaproteobacteria</taxon>
        <taxon>Parvularculales</taxon>
        <taxon>Parvularculaceae</taxon>
        <taxon>Parvularcula</taxon>
    </lineage>
</organism>
<keyword evidence="1" id="KW-0479">Metal-binding</keyword>
<dbReference type="PRINTS" id="PR00116">
    <property type="entry name" value="ARGINASE"/>
</dbReference>
<keyword evidence="6" id="KW-1185">Reference proteome</keyword>
<dbReference type="RefSeq" id="WP_189573651.1">
    <property type="nucleotide sequence ID" value="NZ_BMXU01000001.1"/>
</dbReference>
<gene>
    <name evidence="5" type="ORF">ACFONP_03855</name>
</gene>
<evidence type="ECO:0000256" key="3">
    <source>
        <dbReference type="PROSITE-ProRule" id="PRU00742"/>
    </source>
</evidence>
<dbReference type="InterPro" id="IPR006035">
    <property type="entry name" value="Ureohydrolase"/>
</dbReference>
<dbReference type="Pfam" id="PF00491">
    <property type="entry name" value="Arginase"/>
    <property type="match status" value="1"/>
</dbReference>
<dbReference type="PANTHER" id="PTHR11358">
    <property type="entry name" value="ARGINASE/AGMATINASE"/>
    <property type="match status" value="1"/>
</dbReference>
<feature type="region of interest" description="Disordered" evidence="4">
    <location>
        <begin position="476"/>
        <end position="519"/>
    </location>
</feature>
<protein>
    <submittedName>
        <fullName evidence="5">Agmatinase family protein</fullName>
    </submittedName>
</protein>
<sequence>MHRNLHTLLAAAVIWPVTSLAQVERPRDAEAPAPVATEAGEKPVELPRWLERRLEDAPEELREFFLSDEGVGAYPKPERLFEKLKPKTREATIAYIEGMKFLADEAKFDPETDMASIPLNTDSSSFNSWKVMRPKEMDPEREPGPININYYASSRFGIATFAGAPVAVYPEDLEAGNVDVAIVGAPLDMGSGYRGQRYGPQAMRAVYGMVGEDMATMIAPEQVLTIVDYGDIAVDNMSTEISVHHVRERVREIANAGAVPFIVGGDHSLEYPNVAALADVHGKKSFGVIHFDAHYDAGRGRAHWITHGQPVYRLVKEGHVDPASYIQVGLRGPWPGPDGFEWMRNNGMRYHTMAEVEKKGWDTVMTTALREAREGGKPIYISFDVDVLDPAYMVGTGTPVPGGLTMREAIPLIRGLCAENEILGFEIVEVAPMLDPTYATALNANFIVHACLTGMAMRKEGFDDAGYYSDLTTEHRQPEAGELGKAEGKQVEVDEGYAWSPPGQRRAGPLDEGGESPQL</sequence>
<comment type="similarity">
    <text evidence="3">Belongs to the arginase family.</text>
</comment>
<name>A0ABV7M8W6_9PROT</name>
<dbReference type="InterPro" id="IPR023696">
    <property type="entry name" value="Ureohydrolase_dom_sf"/>
</dbReference>
<feature type="compositionally biased region" description="Basic and acidic residues" evidence="4">
    <location>
        <begin position="476"/>
        <end position="492"/>
    </location>
</feature>
<proteinExistence type="inferred from homology"/>
<dbReference type="SUPFAM" id="SSF52768">
    <property type="entry name" value="Arginase/deacetylase"/>
    <property type="match status" value="1"/>
</dbReference>